<protein>
    <recommendedName>
        <fullName evidence="4">DUF3040 family protein</fullName>
    </recommendedName>
</protein>
<name>A0ABU9ABC3_PSEA5</name>
<comment type="caution">
    <text evidence="2">The sequence shown here is derived from an EMBL/GenBank/DDBJ whole genome shotgun (WGS) entry which is preliminary data.</text>
</comment>
<gene>
    <name evidence="2" type="ORF">WG925_03235</name>
</gene>
<keyword evidence="3" id="KW-1185">Reference proteome</keyword>
<evidence type="ECO:0008006" key="4">
    <source>
        <dbReference type="Google" id="ProtNLM"/>
    </source>
</evidence>
<proteinExistence type="predicted"/>
<dbReference type="RefSeq" id="WP_345651155.1">
    <property type="nucleotide sequence ID" value="NZ_BAAAOD010000047.1"/>
</dbReference>
<evidence type="ECO:0000313" key="2">
    <source>
        <dbReference type="EMBL" id="MEK6462745.1"/>
    </source>
</evidence>
<keyword evidence="1" id="KW-0812">Transmembrane</keyword>
<reference evidence="2 3" key="1">
    <citation type="submission" date="2024-03" db="EMBL/GenBank/DDBJ databases">
        <title>Draft genome sequence of Pseudonocardia carboxydivorans JCM 14827.</title>
        <authorList>
            <person name="Duangmal K."/>
        </authorList>
    </citation>
    <scope>NUCLEOTIDE SEQUENCE [LARGE SCALE GENOMIC DNA]</scope>
    <source>
        <strain evidence="2 3">JCM 14827</strain>
    </source>
</reference>
<organism evidence="2 3">
    <name type="scientific">Pseudonocardia alni subsp. carboxydivorans</name>
    <dbReference type="NCBI Taxonomy" id="415010"/>
    <lineage>
        <taxon>Bacteria</taxon>
        <taxon>Bacillati</taxon>
        <taxon>Actinomycetota</taxon>
        <taxon>Actinomycetes</taxon>
        <taxon>Pseudonocardiales</taxon>
        <taxon>Pseudonocardiaceae</taxon>
        <taxon>Pseudonocardia</taxon>
    </lineage>
</organism>
<evidence type="ECO:0000313" key="3">
    <source>
        <dbReference type="Proteomes" id="UP001367513"/>
    </source>
</evidence>
<keyword evidence="1" id="KW-0472">Membrane</keyword>
<feature type="transmembrane region" description="Helical" evidence="1">
    <location>
        <begin position="63"/>
        <end position="96"/>
    </location>
</feature>
<evidence type="ECO:0000256" key="1">
    <source>
        <dbReference type="SAM" id="Phobius"/>
    </source>
</evidence>
<dbReference type="EMBL" id="JBBPIX010000001">
    <property type="protein sequence ID" value="MEK6462745.1"/>
    <property type="molecule type" value="Genomic_DNA"/>
</dbReference>
<dbReference type="Proteomes" id="UP001367513">
    <property type="component" value="Unassembled WGS sequence"/>
</dbReference>
<accession>A0ABU9ABC3</accession>
<keyword evidence="1" id="KW-1133">Transmembrane helix</keyword>
<sequence length="126" mass="14324">MGRRANFRIQRELARANELHERAEVMRRAAMTPQQRAEADHVLHVQQVRETGETEARQRANQILVLGFIAGLIMASLTAMGWLFFVVLAGAAMWAWSAKRSRILALSEELQNMPTPWDEKRPASEA</sequence>